<protein>
    <submittedName>
        <fullName evidence="2">Carboxypeptidase-like regulatory domain-containing protein</fullName>
    </submittedName>
</protein>
<keyword evidence="2" id="KW-0378">Hydrolase</keyword>
<gene>
    <name evidence="1" type="ORF">AVL57_17300</name>
    <name evidence="2" type="ORF">Q4527_14525</name>
</gene>
<dbReference type="Proteomes" id="UP001170717">
    <property type="component" value="Unassembled WGS sequence"/>
</dbReference>
<evidence type="ECO:0000313" key="2">
    <source>
        <dbReference type="EMBL" id="MDO6578616.1"/>
    </source>
</evidence>
<dbReference type="RefSeq" id="WP_057789629.1">
    <property type="nucleotide sequence ID" value="NZ_CP013926.1"/>
</dbReference>
<name>A0AAW7Z2E9_9ALTE</name>
<dbReference type="Gene3D" id="2.60.40.1120">
    <property type="entry name" value="Carboxypeptidase-like, regulatory domain"/>
    <property type="match status" value="2"/>
</dbReference>
<dbReference type="AlphaFoldDB" id="A0AAW7Z2E9"/>
<dbReference type="Pfam" id="PF13620">
    <property type="entry name" value="CarboxypepD_reg"/>
    <property type="match status" value="1"/>
</dbReference>
<dbReference type="SUPFAM" id="SSF103647">
    <property type="entry name" value="TSP type-3 repeat"/>
    <property type="match status" value="1"/>
</dbReference>
<evidence type="ECO:0000313" key="3">
    <source>
        <dbReference type="Proteomes" id="UP000056750"/>
    </source>
</evidence>
<dbReference type="InterPro" id="IPR013783">
    <property type="entry name" value="Ig-like_fold"/>
</dbReference>
<keyword evidence="2" id="KW-0121">Carboxypeptidase</keyword>
<dbReference type="SUPFAM" id="SSF49464">
    <property type="entry name" value="Carboxypeptidase regulatory domain-like"/>
    <property type="match status" value="1"/>
</dbReference>
<sequence>MPGLKITEILHSLLFVLLMSLFCSFGANAEVLIDDLSLLSPEQVVVQYNGGRYDRRTGQMQYVATYTNVSGEELKGPFYLEIADISSTRVTVVNPSDTTSAGNAVFVSDTDTLEDGLTIEFSVIFSGRDRISYSSNAYNEKTIVLIDSDNDGVYDHEDECPNTPSGTLVAANGCMPLNTEPTVTIDSPVTLSTFGHSPVLVTGTVSEDVTTLTLNGIALTPASGQFEAQVALTEGHNVIVARTVDTNNNVETASITVSLDLTPPYVTLESHEDGDVVYTDKITVTGLVNDIVRGTVESTQANVKANGQVGEVSNRSYVVKDVPLEVGDNVIEVSASDQVGNTDKISFNIEYKLPIGKKIELNSGQDQSAPIGDLLSEPLSVKVSDDSGNPLANEAVIFRVTQGAGLVAYGDSNEGRAVVVDTDAEGIASTKFGIGARVGKANHKVSAKVVGFDGAVSFVASGLAKIGDKISVNSGNNQRGIIGQPLPSPFVVAVTDIGSNVVSGARVKFEVLVGGGVLQNGKGTYETTTDSDGRASAILTLGQLHGLDAQRVNVTLIDAPEGETLTAGFLASGFEAADPADTTISGVVLSNQDEPLEGVTVRVDGTTRESKTDGQGRFEIDSVPVGPVHLIADGSTVKGTGEYPALSYRIVTIAGVENPLSSPIYMVKLNLDNAVYAGKEDVSLTLEKFPGFKLDIAKDSVTFPDGSREGFVSVTPVNAAAVPMAPPNGMQPQFIVTIQPTGTQFYPPAKLTLPNVDGHSPGAQVEMYSFDHDLEEFVAIGLGTVTEDGSLVESNPGVGVVKAGWHCGSQPGGSGCCENKKKTCDYCSNKVGSCPGTCEFVPDRIAEVQTPGNCQKEYCGPSKEDNSDIPTNDVVGDCKKPGCEAGSATEIADPNDIKEEDKECKECSGLELTSKLDGTAVSGEICQECQGGAVKNKPNGTEIEGEVCKECSSGKVANVEDGVAPEASNLCKVCKGGKLINKVDPENFKPISDGPNLSLDLDRAKPLTSAIEAGLKKMGINASASLGASVSYKAGPCCNPSDGILVEEAVTEAKGNLSLDVKAEGRIPGLSRGFSEVGFDVGGFTGSVDFGIGVKASIALKFNGEFGQRYESCVNDGEDCAFGQLSVNFSPALSPFAEAIVCLAYDVFGVSIDGCAGVDGIISLTSGVSYSKSMNVGSCTIGSSGGGKIDDVAVTGEIKIILGSDDFGVSMGKVILLNGFDI</sequence>
<evidence type="ECO:0000313" key="4">
    <source>
        <dbReference type="Proteomes" id="UP001170717"/>
    </source>
</evidence>
<dbReference type="EMBL" id="CP013926">
    <property type="protein sequence ID" value="AMJ75564.1"/>
    <property type="molecule type" value="Genomic_DNA"/>
</dbReference>
<keyword evidence="3" id="KW-1185">Reference proteome</keyword>
<organism evidence="2 4">
    <name type="scientific">Alteromonas stellipolaris</name>
    <dbReference type="NCBI Taxonomy" id="233316"/>
    <lineage>
        <taxon>Bacteria</taxon>
        <taxon>Pseudomonadati</taxon>
        <taxon>Pseudomonadota</taxon>
        <taxon>Gammaproteobacteria</taxon>
        <taxon>Alteromonadales</taxon>
        <taxon>Alteromonadaceae</taxon>
        <taxon>Alteromonas/Salinimonas group</taxon>
        <taxon>Alteromonas</taxon>
    </lineage>
</organism>
<evidence type="ECO:0000313" key="1">
    <source>
        <dbReference type="EMBL" id="AMJ75564.1"/>
    </source>
</evidence>
<keyword evidence="2" id="KW-0645">Protease</keyword>
<dbReference type="Proteomes" id="UP000056750">
    <property type="component" value="Chromosome"/>
</dbReference>
<dbReference type="KEGG" id="asq:AVL57_17300"/>
<reference evidence="2" key="2">
    <citation type="submission" date="2023-07" db="EMBL/GenBank/DDBJ databases">
        <title>Genome content predicts the carbon catabolic preferences of heterotrophic bacteria.</title>
        <authorList>
            <person name="Gralka M."/>
        </authorList>
    </citation>
    <scope>NUCLEOTIDE SEQUENCE</scope>
    <source>
        <strain evidence="2">F2M12</strain>
    </source>
</reference>
<dbReference type="InterPro" id="IPR008969">
    <property type="entry name" value="CarboxyPept-like_regulatory"/>
</dbReference>
<dbReference type="Pfam" id="PF09136">
    <property type="entry name" value="Glucodextran_B"/>
    <property type="match status" value="1"/>
</dbReference>
<dbReference type="GO" id="GO:0004180">
    <property type="term" value="F:carboxypeptidase activity"/>
    <property type="evidence" value="ECO:0007669"/>
    <property type="project" value="UniProtKB-KW"/>
</dbReference>
<dbReference type="Gene3D" id="2.60.40.10">
    <property type="entry name" value="Immunoglobulins"/>
    <property type="match status" value="3"/>
</dbReference>
<dbReference type="EMBL" id="JAUOQI010000010">
    <property type="protein sequence ID" value="MDO6578616.1"/>
    <property type="molecule type" value="Genomic_DNA"/>
</dbReference>
<proteinExistence type="predicted"/>
<dbReference type="InterPro" id="IPR028974">
    <property type="entry name" value="TSP_type-3_rpt"/>
</dbReference>
<dbReference type="GO" id="GO:0005509">
    <property type="term" value="F:calcium ion binding"/>
    <property type="evidence" value="ECO:0007669"/>
    <property type="project" value="InterPro"/>
</dbReference>
<accession>A0AAW7Z2E9</accession>
<reference evidence="1 3" key="1">
    <citation type="submission" date="2015-12" db="EMBL/GenBank/DDBJ databases">
        <title>Intraspecies pangenome expansion in the marine bacterium Alteromonas.</title>
        <authorList>
            <person name="Lopez-Perez M."/>
            <person name="Rodriguez-Valera F."/>
        </authorList>
    </citation>
    <scope>NUCLEOTIDE SEQUENCE [LARGE SCALE GENOMIC DNA]</scope>
    <source>
        <strain evidence="1 3">LMG 21861</strain>
    </source>
</reference>